<accession>A0A3A3FGW6</accession>
<dbReference type="AlphaFoldDB" id="A0A3A3FGW6"/>
<gene>
    <name evidence="1" type="ORF">D3871_23355</name>
</gene>
<dbReference type="Proteomes" id="UP000265955">
    <property type="component" value="Unassembled WGS sequence"/>
</dbReference>
<evidence type="ECO:0000313" key="2">
    <source>
        <dbReference type="Proteomes" id="UP000265955"/>
    </source>
</evidence>
<evidence type="ECO:0000313" key="1">
    <source>
        <dbReference type="EMBL" id="RJF91638.1"/>
    </source>
</evidence>
<keyword evidence="2" id="KW-1185">Reference proteome</keyword>
<sequence>MTSIDATDIELAPPYRVNGQRMRFQSLWLLLRIYYAQRTAGVSVSVATVQARFPGNANVRMTVSRAFADFRNWGIDVGWGHERSCEPALLNPARRSQGPFWMDAATAARLRLHLNGVEATPESLAHFLGLDAAEPVPRDPVTYVMQDITYWNHLTQAMRVAQDGFPVTASASVAESFRAAQHAAQDGFQLSLALLKESLAWRKHGHSRQSQKTLGRLDEFLKPSASVASIPTISAMAFVARGWNYYTSGKAVAAQAELERLATDPALQPVVRYNPRVRFEYLNLRALIHKGMALNPKGLKRTDRMQFATQAIADLSDALQAAYEADSIDAAQDVAANIGLTMWLCWQNGVIDPNREQDEYTVQTQALRWLGLSEWICDRFGVGGNSAWNTIFLLRIARGSCQSKGRNDIDHFRAQSPLKVEQVIDAVRPFHAPFSKAKGYGRWSTVAAFVLEEHDTGRTRYGALQIANLLLEYAWFSAHERGLCKEAYSAAERLTQLMMTLQPKERSFFRQSIKSLPEELQPMQRK</sequence>
<dbReference type="OrthoDB" id="8827675at2"/>
<organism evidence="1 2">
    <name type="scientific">Noviherbaspirillum saxi</name>
    <dbReference type="NCBI Taxonomy" id="2320863"/>
    <lineage>
        <taxon>Bacteria</taxon>
        <taxon>Pseudomonadati</taxon>
        <taxon>Pseudomonadota</taxon>
        <taxon>Betaproteobacteria</taxon>
        <taxon>Burkholderiales</taxon>
        <taxon>Oxalobacteraceae</taxon>
        <taxon>Noviherbaspirillum</taxon>
    </lineage>
</organism>
<protein>
    <submittedName>
        <fullName evidence="1">Uncharacterized protein</fullName>
    </submittedName>
</protein>
<name>A0A3A3FGW6_9BURK</name>
<comment type="caution">
    <text evidence="1">The sequence shown here is derived from an EMBL/GenBank/DDBJ whole genome shotgun (WGS) entry which is preliminary data.</text>
</comment>
<reference evidence="2" key="1">
    <citation type="submission" date="2018-09" db="EMBL/GenBank/DDBJ databases">
        <authorList>
            <person name="Zhu H."/>
        </authorList>
    </citation>
    <scope>NUCLEOTIDE SEQUENCE [LARGE SCALE GENOMIC DNA]</scope>
    <source>
        <strain evidence="2">K1R23-30</strain>
    </source>
</reference>
<dbReference type="RefSeq" id="WP_119771536.1">
    <property type="nucleotide sequence ID" value="NZ_QYUO01000003.1"/>
</dbReference>
<dbReference type="EMBL" id="QYUO01000003">
    <property type="protein sequence ID" value="RJF91638.1"/>
    <property type="molecule type" value="Genomic_DNA"/>
</dbReference>
<proteinExistence type="predicted"/>